<reference evidence="8" key="1">
    <citation type="submission" date="2020-07" db="EMBL/GenBank/DDBJ databases">
        <authorList>
            <person name="Lin J."/>
        </authorList>
    </citation>
    <scope>NUCLEOTIDE SEQUENCE</scope>
</reference>
<dbReference type="GO" id="GO:0016705">
    <property type="term" value="F:oxidoreductase activity, acting on paired donors, with incorporation or reduction of molecular oxygen"/>
    <property type="evidence" value="ECO:0007669"/>
    <property type="project" value="InterPro"/>
</dbReference>
<comment type="cofactor">
    <cofactor evidence="5">
        <name>heme</name>
        <dbReference type="ChEBI" id="CHEBI:30413"/>
    </cofactor>
</comment>
<evidence type="ECO:0000256" key="7">
    <source>
        <dbReference type="SAM" id="MobiDB-lite"/>
    </source>
</evidence>
<evidence type="ECO:0008006" key="9">
    <source>
        <dbReference type="Google" id="ProtNLM"/>
    </source>
</evidence>
<dbReference type="Gene3D" id="1.10.630.10">
    <property type="entry name" value="Cytochrome P450"/>
    <property type="match status" value="1"/>
</dbReference>
<organism evidence="8">
    <name type="scientific">Ananas comosus var. bracteatus</name>
    <name type="common">red pineapple</name>
    <dbReference type="NCBI Taxonomy" id="296719"/>
    <lineage>
        <taxon>Eukaryota</taxon>
        <taxon>Viridiplantae</taxon>
        <taxon>Streptophyta</taxon>
        <taxon>Embryophyta</taxon>
        <taxon>Tracheophyta</taxon>
        <taxon>Spermatophyta</taxon>
        <taxon>Magnoliopsida</taxon>
        <taxon>Liliopsida</taxon>
        <taxon>Poales</taxon>
        <taxon>Bromeliaceae</taxon>
        <taxon>Bromelioideae</taxon>
        <taxon>Ananas</taxon>
    </lineage>
</organism>
<comment type="similarity">
    <text evidence="1 6">Belongs to the cytochrome P450 family.</text>
</comment>
<keyword evidence="2 5" id="KW-0479">Metal-binding</keyword>
<dbReference type="PANTHER" id="PTHR24296">
    <property type="entry name" value="CYTOCHROME P450"/>
    <property type="match status" value="1"/>
</dbReference>
<dbReference type="InterPro" id="IPR001128">
    <property type="entry name" value="Cyt_P450"/>
</dbReference>
<protein>
    <recommendedName>
        <fullName evidence="9">Cytochrome P450 94A1</fullName>
    </recommendedName>
</protein>
<evidence type="ECO:0000256" key="1">
    <source>
        <dbReference type="ARBA" id="ARBA00010617"/>
    </source>
</evidence>
<evidence type="ECO:0000313" key="8">
    <source>
        <dbReference type="EMBL" id="CAD1829586.1"/>
    </source>
</evidence>
<dbReference type="GO" id="GO:0005506">
    <property type="term" value="F:iron ion binding"/>
    <property type="evidence" value="ECO:0007669"/>
    <property type="project" value="InterPro"/>
</dbReference>
<dbReference type="InterPro" id="IPR002401">
    <property type="entry name" value="Cyt_P450_E_grp-I"/>
</dbReference>
<dbReference type="AlphaFoldDB" id="A0A6V7PGF6"/>
<keyword evidence="4 5" id="KW-0408">Iron</keyword>
<proteinExistence type="inferred from homology"/>
<feature type="compositionally biased region" description="Basic and acidic residues" evidence="7">
    <location>
        <begin position="1"/>
        <end position="33"/>
    </location>
</feature>
<evidence type="ECO:0000256" key="2">
    <source>
        <dbReference type="ARBA" id="ARBA00022723"/>
    </source>
</evidence>
<feature type="binding site" description="axial binding residue" evidence="5">
    <location>
        <position position="215"/>
    </location>
    <ligand>
        <name>heme</name>
        <dbReference type="ChEBI" id="CHEBI:30413"/>
    </ligand>
    <ligandPart>
        <name>Fe</name>
        <dbReference type="ChEBI" id="CHEBI:18248"/>
    </ligandPart>
</feature>
<dbReference type="Pfam" id="PF00067">
    <property type="entry name" value="p450"/>
    <property type="match status" value="1"/>
</dbReference>
<dbReference type="PRINTS" id="PR00463">
    <property type="entry name" value="EP450I"/>
</dbReference>
<accession>A0A6V7PGF6</accession>
<dbReference type="EMBL" id="LR862130">
    <property type="protein sequence ID" value="CAD1829586.1"/>
    <property type="molecule type" value="Genomic_DNA"/>
</dbReference>
<keyword evidence="6" id="KW-0503">Monooxygenase</keyword>
<sequence>MEGQEAVRRRVGEKAAKIDGDGARLHSGDRRPGEAGGTGASSELKRDLLSRFASDETHSEEFLRDVVTNFLLAGRETTSSALTWFFWLVSARPDVQWKIVDELRSVRAAAVDRMLGFDELREMHYLHAAITESMRLYPPVPLDTQSCREDDVMPDGTFVGKGWQVSYSAYAMGRLPDIWGPDCEEYRPERWLEDGVFRPESPFKYPVFHAGPRMCLGKEMAYIQMKSIVASVLERYQFQVVGKDGSPESILSFTLRMKGACRFNFERGTSKST</sequence>
<dbReference type="GO" id="GO:0020037">
    <property type="term" value="F:heme binding"/>
    <property type="evidence" value="ECO:0007669"/>
    <property type="project" value="InterPro"/>
</dbReference>
<evidence type="ECO:0000256" key="6">
    <source>
        <dbReference type="RuleBase" id="RU000461"/>
    </source>
</evidence>
<evidence type="ECO:0000256" key="5">
    <source>
        <dbReference type="PIRSR" id="PIRSR602401-1"/>
    </source>
</evidence>
<dbReference type="PROSITE" id="PS00086">
    <property type="entry name" value="CYTOCHROME_P450"/>
    <property type="match status" value="1"/>
</dbReference>
<dbReference type="SUPFAM" id="SSF48264">
    <property type="entry name" value="Cytochrome P450"/>
    <property type="match status" value="1"/>
</dbReference>
<dbReference type="PRINTS" id="PR00385">
    <property type="entry name" value="P450"/>
</dbReference>
<name>A0A6V7PGF6_ANACO</name>
<dbReference type="GO" id="GO:0004497">
    <property type="term" value="F:monooxygenase activity"/>
    <property type="evidence" value="ECO:0007669"/>
    <property type="project" value="UniProtKB-KW"/>
</dbReference>
<dbReference type="GO" id="GO:0006629">
    <property type="term" value="P:lipid metabolic process"/>
    <property type="evidence" value="ECO:0007669"/>
    <property type="project" value="UniProtKB-ARBA"/>
</dbReference>
<evidence type="ECO:0000256" key="3">
    <source>
        <dbReference type="ARBA" id="ARBA00023002"/>
    </source>
</evidence>
<dbReference type="InterPro" id="IPR017972">
    <property type="entry name" value="Cyt_P450_CS"/>
</dbReference>
<keyword evidence="3 6" id="KW-0560">Oxidoreductase</keyword>
<gene>
    <name evidence="8" type="ORF">CB5_LOCUS12797</name>
</gene>
<dbReference type="InterPro" id="IPR036396">
    <property type="entry name" value="Cyt_P450_sf"/>
</dbReference>
<feature type="region of interest" description="Disordered" evidence="7">
    <location>
        <begin position="1"/>
        <end position="42"/>
    </location>
</feature>
<evidence type="ECO:0000256" key="4">
    <source>
        <dbReference type="ARBA" id="ARBA00023004"/>
    </source>
</evidence>
<keyword evidence="5 6" id="KW-0349">Heme</keyword>